<proteinExistence type="predicted"/>
<dbReference type="Proteomes" id="UP001258181">
    <property type="component" value="Unassembled WGS sequence"/>
</dbReference>
<protein>
    <submittedName>
        <fullName evidence="1">Uncharacterized protein</fullName>
    </submittedName>
</protein>
<evidence type="ECO:0000313" key="2">
    <source>
        <dbReference type="Proteomes" id="UP001258181"/>
    </source>
</evidence>
<name>A0ABU1TX50_9BACL</name>
<dbReference type="InterPro" id="IPR029058">
    <property type="entry name" value="AB_hydrolase_fold"/>
</dbReference>
<dbReference type="RefSeq" id="WP_310256609.1">
    <property type="nucleotide sequence ID" value="NZ_JAVDWA010000001.1"/>
</dbReference>
<gene>
    <name evidence="1" type="ORF">J2X07_000782</name>
</gene>
<dbReference type="EMBL" id="JAVDWA010000001">
    <property type="protein sequence ID" value="MDR7071807.1"/>
    <property type="molecule type" value="Genomic_DNA"/>
</dbReference>
<reference evidence="1 2" key="1">
    <citation type="submission" date="2023-07" db="EMBL/GenBank/DDBJ databases">
        <title>Sorghum-associated microbial communities from plants grown in Nebraska, USA.</title>
        <authorList>
            <person name="Schachtman D."/>
        </authorList>
    </citation>
    <scope>NUCLEOTIDE SEQUENCE [LARGE SCALE GENOMIC DNA]</scope>
    <source>
        <strain evidence="1 2">BE211</strain>
    </source>
</reference>
<dbReference type="Gene3D" id="3.40.50.1820">
    <property type="entry name" value="alpha/beta hydrolase"/>
    <property type="match status" value="1"/>
</dbReference>
<evidence type="ECO:0000313" key="1">
    <source>
        <dbReference type="EMBL" id="MDR7071807.1"/>
    </source>
</evidence>
<accession>A0ABU1TX50</accession>
<comment type="caution">
    <text evidence="1">The sequence shown here is derived from an EMBL/GenBank/DDBJ whole genome shotgun (WGS) entry which is preliminary data.</text>
</comment>
<organism evidence="1 2">
    <name type="scientific">Fictibacillus barbaricus</name>
    <dbReference type="NCBI Taxonomy" id="182136"/>
    <lineage>
        <taxon>Bacteria</taxon>
        <taxon>Bacillati</taxon>
        <taxon>Bacillota</taxon>
        <taxon>Bacilli</taxon>
        <taxon>Bacillales</taxon>
        <taxon>Fictibacillaceae</taxon>
        <taxon>Fictibacillus</taxon>
    </lineage>
</organism>
<keyword evidence="2" id="KW-1185">Reference proteome</keyword>
<sequence>MDIKAARFDLVSHDGVKIAAFDHGGTGEPIVFLHYLGGMAQLWHPVIKHHQKELVDTIQQFYSEIPVSTFPAK</sequence>
<dbReference type="SUPFAM" id="SSF53474">
    <property type="entry name" value="alpha/beta-Hydrolases"/>
    <property type="match status" value="1"/>
</dbReference>